<dbReference type="Pfam" id="PF02412">
    <property type="entry name" value="TSP_3"/>
    <property type="match status" value="2"/>
</dbReference>
<dbReference type="Gene3D" id="1.20.1600.10">
    <property type="entry name" value="Outer membrane efflux proteins (OEP)"/>
    <property type="match status" value="1"/>
</dbReference>
<name>A0A975GC10_9BACT</name>
<dbReference type="GO" id="GO:0007155">
    <property type="term" value="P:cell adhesion"/>
    <property type="evidence" value="ECO:0007669"/>
    <property type="project" value="InterPro"/>
</dbReference>
<dbReference type="InterPro" id="IPR003367">
    <property type="entry name" value="Thrombospondin_3-like_rpt"/>
</dbReference>
<keyword evidence="3" id="KW-0813">Transport</keyword>
<evidence type="ECO:0000256" key="6">
    <source>
        <dbReference type="ARBA" id="ARBA00022729"/>
    </source>
</evidence>
<dbReference type="InterPro" id="IPR028974">
    <property type="entry name" value="TSP_type-3_rpt"/>
</dbReference>
<evidence type="ECO:0000256" key="4">
    <source>
        <dbReference type="ARBA" id="ARBA00022452"/>
    </source>
</evidence>
<comment type="similarity">
    <text evidence="2">Belongs to the outer membrane factor (OMF) (TC 1.B.17) family.</text>
</comment>
<evidence type="ECO:0000256" key="2">
    <source>
        <dbReference type="ARBA" id="ARBA00007613"/>
    </source>
</evidence>
<keyword evidence="5" id="KW-0812">Transmembrane</keyword>
<dbReference type="InterPro" id="IPR006665">
    <property type="entry name" value="OmpA-like"/>
</dbReference>
<dbReference type="GO" id="GO:0015288">
    <property type="term" value="F:porin activity"/>
    <property type="evidence" value="ECO:0007669"/>
    <property type="project" value="TreeGrafter"/>
</dbReference>
<protein>
    <submittedName>
        <fullName evidence="10">TolC family outer membrane protein</fullName>
    </submittedName>
</protein>
<dbReference type="Gene3D" id="4.10.1080.10">
    <property type="entry name" value="TSP type-3 repeat"/>
    <property type="match status" value="1"/>
</dbReference>
<dbReference type="EMBL" id="CP046072">
    <property type="protein sequence ID" value="QSZ41135.1"/>
    <property type="molecule type" value="Genomic_DNA"/>
</dbReference>
<dbReference type="PANTHER" id="PTHR30026:SF22">
    <property type="entry name" value="OUTER MEMBRANE EFFLUX PROTEIN"/>
    <property type="match status" value="1"/>
</dbReference>
<evidence type="ECO:0000256" key="1">
    <source>
        <dbReference type="ARBA" id="ARBA00004442"/>
    </source>
</evidence>
<dbReference type="GO" id="GO:0005509">
    <property type="term" value="F:calcium ion binding"/>
    <property type="evidence" value="ECO:0007669"/>
    <property type="project" value="InterPro"/>
</dbReference>
<dbReference type="InterPro" id="IPR003423">
    <property type="entry name" value="OMP_efflux"/>
</dbReference>
<evidence type="ECO:0000313" key="10">
    <source>
        <dbReference type="EMBL" id="QSZ41135.1"/>
    </source>
</evidence>
<reference evidence="10" key="2">
    <citation type="submission" date="2021-04" db="EMBL/GenBank/DDBJ databases">
        <title>Isolation and characterization of a novel species of the genus Sulfurimonas.</title>
        <authorList>
            <person name="Fukui M."/>
        </authorList>
    </citation>
    <scope>NUCLEOTIDE SEQUENCE</scope>
    <source>
        <strain evidence="10">H1576</strain>
    </source>
</reference>
<dbReference type="InterPro" id="IPR036737">
    <property type="entry name" value="OmpA-like_sf"/>
</dbReference>
<dbReference type="AlphaFoldDB" id="A0A975GC10"/>
<evidence type="ECO:0000259" key="9">
    <source>
        <dbReference type="Pfam" id="PF00691"/>
    </source>
</evidence>
<evidence type="ECO:0000313" key="11">
    <source>
        <dbReference type="Proteomes" id="UP000671852"/>
    </source>
</evidence>
<dbReference type="PANTHER" id="PTHR30026">
    <property type="entry name" value="OUTER MEMBRANE PROTEIN TOLC"/>
    <property type="match status" value="1"/>
</dbReference>
<evidence type="ECO:0000256" key="7">
    <source>
        <dbReference type="ARBA" id="ARBA00023136"/>
    </source>
</evidence>
<sequence length="666" mass="75745">MSMIKKIVITNLFMLLIATSLFGLTLKESIIEAIDTNPVVQERLKNYRATQQDLNIAESEYYPQLDLSASYNYNRAGEINNAVVKQDYTNYETTLKFTQNLFDGFSTVHKIDYQEARILAAAYNYVEKSNDIAFKMTNAYISVMRAHDLLQTARENVQINRDIYTKVKDLFDFGLTTDSEVKKIESSLSLARSNLTVKKNNALDTEYNFRRVLGRMPQVQTMSKPELDVQLPESIHKAAQYAVNNNPSLLVSRYNIESAHSLRKQHQKEYYPRIDFEVSQTYNDIEEANAFNNADDRFKARVVLNYNIFRGGADDAITQKDLSTINQEVEIKRDLKRQVIEGLDLSWNAYEMIGLQLVDLREYREFSEKTLELYKEEYDLGRRSLLDLLSAQNDVINSRTQIIQAEYDQLFAKYRILDAMGVLPLAVIGDTKEFTSRVNLYSDGNYTEVLDSVPVSLDVDNDKIVDNQDICDNSLQESSVMPYGCVQPNPDSDGDGIFDSQDECPLTPRDIATAPNGCALDTDMDGVSDYLDECKKTPIGYDVDLKGCAIAITITVNFPRASAEIPADLEKKISDFALFMQNNTKFHAKITGYTSRTSVSEEAYNLKLSLDRADSFKQELINHGISAHRLSTDGKGYEKPIADNNTDEGRILNRRVEIELTTMEEF</sequence>
<dbReference type="GO" id="GO:0009279">
    <property type="term" value="C:cell outer membrane"/>
    <property type="evidence" value="ECO:0007669"/>
    <property type="project" value="UniProtKB-SubCell"/>
</dbReference>
<evidence type="ECO:0000256" key="5">
    <source>
        <dbReference type="ARBA" id="ARBA00022692"/>
    </source>
</evidence>
<dbReference type="Proteomes" id="UP000671852">
    <property type="component" value="Chromosome"/>
</dbReference>
<dbReference type="CDD" id="cd07185">
    <property type="entry name" value="OmpA_C-like"/>
    <property type="match status" value="1"/>
</dbReference>
<gene>
    <name evidence="10" type="ORF">GJV85_03075</name>
</gene>
<dbReference type="Pfam" id="PF00691">
    <property type="entry name" value="OmpA"/>
    <property type="match status" value="1"/>
</dbReference>
<dbReference type="SUPFAM" id="SSF103088">
    <property type="entry name" value="OmpA-like"/>
    <property type="match status" value="1"/>
</dbReference>
<proteinExistence type="inferred from homology"/>
<feature type="domain" description="OmpA-like" evidence="9">
    <location>
        <begin position="558"/>
        <end position="654"/>
    </location>
</feature>
<keyword evidence="8" id="KW-0998">Cell outer membrane</keyword>
<comment type="subcellular location">
    <subcellularLocation>
        <location evidence="1">Cell outer membrane</location>
    </subcellularLocation>
</comment>
<reference evidence="10" key="1">
    <citation type="submission" date="2019-11" db="EMBL/GenBank/DDBJ databases">
        <authorList>
            <person name="Kojima H."/>
        </authorList>
    </citation>
    <scope>NUCLEOTIDE SEQUENCE</scope>
    <source>
        <strain evidence="10">H1576</strain>
    </source>
</reference>
<keyword evidence="7" id="KW-0472">Membrane</keyword>
<accession>A0A975GC10</accession>
<dbReference type="NCBIfam" id="TIGR01844">
    <property type="entry name" value="type_I_sec_TolC"/>
    <property type="match status" value="1"/>
</dbReference>
<evidence type="ECO:0000256" key="3">
    <source>
        <dbReference type="ARBA" id="ARBA00022448"/>
    </source>
</evidence>
<organism evidence="10 11">
    <name type="scientific">Sulfurimonas aquatica</name>
    <dbReference type="NCBI Taxonomy" id="2672570"/>
    <lineage>
        <taxon>Bacteria</taxon>
        <taxon>Pseudomonadati</taxon>
        <taxon>Campylobacterota</taxon>
        <taxon>Epsilonproteobacteria</taxon>
        <taxon>Campylobacterales</taxon>
        <taxon>Sulfurimonadaceae</taxon>
        <taxon>Sulfurimonas</taxon>
    </lineage>
</organism>
<dbReference type="GO" id="GO:1990281">
    <property type="term" value="C:efflux pump complex"/>
    <property type="evidence" value="ECO:0007669"/>
    <property type="project" value="TreeGrafter"/>
</dbReference>
<keyword evidence="6" id="KW-0732">Signal</keyword>
<dbReference type="GO" id="GO:0015562">
    <property type="term" value="F:efflux transmembrane transporter activity"/>
    <property type="evidence" value="ECO:0007669"/>
    <property type="project" value="InterPro"/>
</dbReference>
<dbReference type="Gene3D" id="3.30.1330.60">
    <property type="entry name" value="OmpA-like domain"/>
    <property type="match status" value="1"/>
</dbReference>
<dbReference type="SUPFAM" id="SSF103647">
    <property type="entry name" value="TSP type-3 repeat"/>
    <property type="match status" value="1"/>
</dbReference>
<dbReference type="InterPro" id="IPR010130">
    <property type="entry name" value="T1SS_OMP_TolC"/>
</dbReference>
<dbReference type="KEGG" id="saqt:GJV85_03075"/>
<evidence type="ECO:0000256" key="8">
    <source>
        <dbReference type="ARBA" id="ARBA00023237"/>
    </source>
</evidence>
<keyword evidence="11" id="KW-1185">Reference proteome</keyword>
<keyword evidence="4" id="KW-1134">Transmembrane beta strand</keyword>
<dbReference type="InterPro" id="IPR051906">
    <property type="entry name" value="TolC-like"/>
</dbReference>
<dbReference type="SUPFAM" id="SSF56954">
    <property type="entry name" value="Outer membrane efflux proteins (OEP)"/>
    <property type="match status" value="1"/>
</dbReference>
<dbReference type="Pfam" id="PF02321">
    <property type="entry name" value="OEP"/>
    <property type="match status" value="2"/>
</dbReference>